<dbReference type="Proteomes" id="UP001107558">
    <property type="component" value="Chromosome 3"/>
</dbReference>
<reference evidence="11" key="1">
    <citation type="submission" date="2021-03" db="EMBL/GenBank/DDBJ databases">
        <title>Chromosome level genome of the anhydrobiotic midge Polypedilum vanderplanki.</title>
        <authorList>
            <person name="Yoshida Y."/>
            <person name="Kikawada T."/>
            <person name="Gusev O."/>
        </authorList>
    </citation>
    <scope>NUCLEOTIDE SEQUENCE</scope>
    <source>
        <strain evidence="11">NIAS01</strain>
        <tissue evidence="11">Whole body or cell culture</tissue>
    </source>
</reference>
<proteinExistence type="inferred from homology"/>
<dbReference type="CDD" id="cd00190">
    <property type="entry name" value="Tryp_SPc"/>
    <property type="match status" value="1"/>
</dbReference>
<feature type="domain" description="Peptidase S1" evidence="10">
    <location>
        <begin position="143"/>
        <end position="397"/>
    </location>
</feature>
<dbReference type="FunFam" id="2.40.10.10:FF:000028">
    <property type="entry name" value="Serine protease easter"/>
    <property type="match status" value="1"/>
</dbReference>
<dbReference type="GO" id="GO:0005576">
    <property type="term" value="C:extracellular region"/>
    <property type="evidence" value="ECO:0007669"/>
    <property type="project" value="UniProtKB-SubCell"/>
</dbReference>
<gene>
    <name evidence="11" type="ORF">PVAND_003226</name>
</gene>
<sequence>MGILRLFLIVILVVLSAIFTVQQDQPCFLPDGKQMSTCIRLHYCNQFQQLIRQYSGRPPMDVVQNINAHVCASGGFVCCPDNAIVATPTTTTPRPLPPAELTKVSPAAAAELPQKTNLQTIKNHPNLKLINEPTCGTSNTNRIVGGVDADLNEIPYAALLGYQLLDSLNWQCGGSLISKKFVLTAAHCITRELSLVRLGEHKISTIRDCDEFNSCADPVQDIKIERIIKHTKYKAANKLNDIALLKLVSPADTTKNNVKTICLPTTEDADIDKLKALQRKFTIFGWGRIGEGDRTADVLQKAYLPYVDNQDCAIKFQAIPQPIYSTYLCAGGFNKTDSCKGDSGGGITSLAIIDRKPKIVLYGVVSFGIECSRKDIILPGVYTNIAYYLDWILDNMSP</sequence>
<accession>A0A9J6BV50</accession>
<evidence type="ECO:0000256" key="8">
    <source>
        <dbReference type="ARBA" id="ARBA00024195"/>
    </source>
</evidence>
<keyword evidence="12" id="KW-1185">Reference proteome</keyword>
<comment type="similarity">
    <text evidence="8">Belongs to the peptidase S1 family. CLIP subfamily.</text>
</comment>
<dbReference type="GO" id="GO:0045087">
    <property type="term" value="P:innate immune response"/>
    <property type="evidence" value="ECO:0007669"/>
    <property type="project" value="UniProtKB-KW"/>
</dbReference>
<dbReference type="AlphaFoldDB" id="A0A9J6BV50"/>
<dbReference type="SMART" id="SM00020">
    <property type="entry name" value="Tryp_SPc"/>
    <property type="match status" value="1"/>
</dbReference>
<dbReference type="Pfam" id="PF00089">
    <property type="entry name" value="Trypsin"/>
    <property type="match status" value="1"/>
</dbReference>
<dbReference type="PANTHER" id="PTHR24256">
    <property type="entry name" value="TRYPTASE-RELATED"/>
    <property type="match status" value="1"/>
</dbReference>
<keyword evidence="3" id="KW-0399">Innate immunity</keyword>
<dbReference type="EMBL" id="JADBJN010000003">
    <property type="protein sequence ID" value="KAG5673158.1"/>
    <property type="molecule type" value="Genomic_DNA"/>
</dbReference>
<dbReference type="Gene3D" id="3.30.1640.30">
    <property type="match status" value="1"/>
</dbReference>
<evidence type="ECO:0000256" key="5">
    <source>
        <dbReference type="ARBA" id="ARBA00022859"/>
    </source>
</evidence>
<keyword evidence="6" id="KW-1015">Disulfide bond</keyword>
<feature type="chain" id="PRO_5039917678" description="Peptidase S1 domain-containing protein" evidence="9">
    <location>
        <begin position="24"/>
        <end position="398"/>
    </location>
</feature>
<dbReference type="InterPro" id="IPR018114">
    <property type="entry name" value="TRYPSIN_HIS"/>
</dbReference>
<keyword evidence="4 9" id="KW-0732">Signal</keyword>
<dbReference type="Gene3D" id="2.40.10.10">
    <property type="entry name" value="Trypsin-like serine proteases"/>
    <property type="match status" value="2"/>
</dbReference>
<dbReference type="GO" id="GO:0006508">
    <property type="term" value="P:proteolysis"/>
    <property type="evidence" value="ECO:0007669"/>
    <property type="project" value="InterPro"/>
</dbReference>
<evidence type="ECO:0000256" key="1">
    <source>
        <dbReference type="ARBA" id="ARBA00004613"/>
    </source>
</evidence>
<feature type="signal peptide" evidence="9">
    <location>
        <begin position="1"/>
        <end position="23"/>
    </location>
</feature>
<protein>
    <recommendedName>
        <fullName evidence="10">Peptidase S1 domain-containing protein</fullName>
    </recommendedName>
</protein>
<dbReference type="GO" id="GO:0004252">
    <property type="term" value="F:serine-type endopeptidase activity"/>
    <property type="evidence" value="ECO:0007669"/>
    <property type="project" value="InterPro"/>
</dbReference>
<dbReference type="InterPro" id="IPR001314">
    <property type="entry name" value="Peptidase_S1A"/>
</dbReference>
<evidence type="ECO:0000256" key="6">
    <source>
        <dbReference type="ARBA" id="ARBA00023157"/>
    </source>
</evidence>
<keyword evidence="2" id="KW-0964">Secreted</keyword>
<keyword evidence="5" id="KW-0391">Immunity</keyword>
<evidence type="ECO:0000313" key="11">
    <source>
        <dbReference type="EMBL" id="KAG5673158.1"/>
    </source>
</evidence>
<dbReference type="PROSITE" id="PS50240">
    <property type="entry name" value="TRYPSIN_DOM"/>
    <property type="match status" value="1"/>
</dbReference>
<evidence type="ECO:0000256" key="7">
    <source>
        <dbReference type="ARBA" id="ARBA00023180"/>
    </source>
</evidence>
<name>A0A9J6BV50_POLVA</name>
<dbReference type="InterPro" id="IPR001254">
    <property type="entry name" value="Trypsin_dom"/>
</dbReference>
<evidence type="ECO:0000313" key="12">
    <source>
        <dbReference type="Proteomes" id="UP001107558"/>
    </source>
</evidence>
<dbReference type="InterPro" id="IPR051487">
    <property type="entry name" value="Ser/Thr_Proteases_Immune/Dev"/>
</dbReference>
<comment type="caution">
    <text evidence="11">The sequence shown here is derived from an EMBL/GenBank/DDBJ whole genome shotgun (WGS) entry which is preliminary data.</text>
</comment>
<dbReference type="PRINTS" id="PR00722">
    <property type="entry name" value="CHYMOTRYPSIN"/>
</dbReference>
<dbReference type="InterPro" id="IPR038565">
    <property type="entry name" value="CLIP_sf"/>
</dbReference>
<organism evidence="11 12">
    <name type="scientific">Polypedilum vanderplanki</name>
    <name type="common">Sleeping chironomid midge</name>
    <dbReference type="NCBI Taxonomy" id="319348"/>
    <lineage>
        <taxon>Eukaryota</taxon>
        <taxon>Metazoa</taxon>
        <taxon>Ecdysozoa</taxon>
        <taxon>Arthropoda</taxon>
        <taxon>Hexapoda</taxon>
        <taxon>Insecta</taxon>
        <taxon>Pterygota</taxon>
        <taxon>Neoptera</taxon>
        <taxon>Endopterygota</taxon>
        <taxon>Diptera</taxon>
        <taxon>Nematocera</taxon>
        <taxon>Chironomoidea</taxon>
        <taxon>Chironomidae</taxon>
        <taxon>Chironominae</taxon>
        <taxon>Polypedilum</taxon>
        <taxon>Polypedilum</taxon>
    </lineage>
</organism>
<dbReference type="OrthoDB" id="547031at2759"/>
<dbReference type="SUPFAM" id="SSF50494">
    <property type="entry name" value="Trypsin-like serine proteases"/>
    <property type="match status" value="1"/>
</dbReference>
<evidence type="ECO:0000256" key="3">
    <source>
        <dbReference type="ARBA" id="ARBA00022588"/>
    </source>
</evidence>
<dbReference type="InterPro" id="IPR009003">
    <property type="entry name" value="Peptidase_S1_PA"/>
</dbReference>
<evidence type="ECO:0000256" key="4">
    <source>
        <dbReference type="ARBA" id="ARBA00022729"/>
    </source>
</evidence>
<evidence type="ECO:0000259" key="10">
    <source>
        <dbReference type="PROSITE" id="PS50240"/>
    </source>
</evidence>
<evidence type="ECO:0000256" key="2">
    <source>
        <dbReference type="ARBA" id="ARBA00022525"/>
    </source>
</evidence>
<dbReference type="PROSITE" id="PS00134">
    <property type="entry name" value="TRYPSIN_HIS"/>
    <property type="match status" value="1"/>
</dbReference>
<comment type="subcellular location">
    <subcellularLocation>
        <location evidence="1">Secreted</location>
    </subcellularLocation>
</comment>
<dbReference type="InterPro" id="IPR043504">
    <property type="entry name" value="Peptidase_S1_PA_chymotrypsin"/>
</dbReference>
<evidence type="ECO:0000256" key="9">
    <source>
        <dbReference type="SAM" id="SignalP"/>
    </source>
</evidence>
<keyword evidence="7" id="KW-0325">Glycoprotein</keyword>